<organism evidence="2 3">
    <name type="scientific">Vibrio paucivorans</name>
    <dbReference type="NCBI Taxonomy" id="2829489"/>
    <lineage>
        <taxon>Bacteria</taxon>
        <taxon>Pseudomonadati</taxon>
        <taxon>Pseudomonadota</taxon>
        <taxon>Gammaproteobacteria</taxon>
        <taxon>Vibrionales</taxon>
        <taxon>Vibrionaceae</taxon>
        <taxon>Vibrio</taxon>
    </lineage>
</organism>
<dbReference type="InterPro" id="IPR048357">
    <property type="entry name" value="MSG_insertion"/>
</dbReference>
<dbReference type="Proteomes" id="UP001155586">
    <property type="component" value="Unassembled WGS sequence"/>
</dbReference>
<accession>A0A9X3CHE4</accession>
<feature type="domain" description="Malate synthase G alpha-beta insertion" evidence="1">
    <location>
        <begin position="33"/>
        <end position="103"/>
    </location>
</feature>
<reference evidence="2" key="1">
    <citation type="submission" date="2022-02" db="EMBL/GenBank/DDBJ databases">
        <title>Vibrio sp. nov., a new bacterium isolated from Bohai sea, China.</title>
        <authorList>
            <person name="Yuan Y."/>
        </authorList>
    </citation>
    <scope>NUCLEOTIDE SEQUENCE</scope>
    <source>
        <strain evidence="2">DBSS07</strain>
    </source>
</reference>
<dbReference type="PANTHER" id="PTHR42739:SF1">
    <property type="entry name" value="MALATE SYNTHASE G"/>
    <property type="match status" value="1"/>
</dbReference>
<dbReference type="Gene3D" id="2.170.170.11">
    <property type="entry name" value="Malate synthase G - maily-beta sub-domain"/>
    <property type="match status" value="1"/>
</dbReference>
<dbReference type="NCBIfam" id="NF006511">
    <property type="entry name" value="PRK08951.1"/>
    <property type="match status" value="1"/>
</dbReference>
<dbReference type="GO" id="GO:0006097">
    <property type="term" value="P:glyoxylate cycle"/>
    <property type="evidence" value="ECO:0007669"/>
    <property type="project" value="InterPro"/>
</dbReference>
<gene>
    <name evidence="2" type="ORF">MD483_16395</name>
</gene>
<dbReference type="Pfam" id="PF20658">
    <property type="entry name" value="MSG_insertion"/>
    <property type="match status" value="1"/>
</dbReference>
<evidence type="ECO:0000259" key="1">
    <source>
        <dbReference type="Pfam" id="PF20658"/>
    </source>
</evidence>
<dbReference type="InterPro" id="IPR006253">
    <property type="entry name" value="Malate_synthG"/>
</dbReference>
<name>A0A9X3CHE4_9VIBR</name>
<proteinExistence type="predicted"/>
<evidence type="ECO:0000313" key="3">
    <source>
        <dbReference type="Proteomes" id="UP001155586"/>
    </source>
</evidence>
<sequence>MNMLTFDKTDIQKQNKPFIAEAVFAVETISANQQNEKQVKSKQLLDRLFPLENGSHKDVTAYMIDYRHVVAYFKDGSHSGLKNNKHFVAYTGEKEDPASILFRDASGSHLEVTFGNHKGTGCVELIEIADIQLETCTMFSQLEQTEMAAMRHWISLVKGDEKGKPKACSEDKEYTAKSGEDYNLDYCYNV</sequence>
<dbReference type="GO" id="GO:0009436">
    <property type="term" value="P:glyoxylate catabolic process"/>
    <property type="evidence" value="ECO:0007669"/>
    <property type="project" value="TreeGrafter"/>
</dbReference>
<dbReference type="AlphaFoldDB" id="A0A9X3CHE4"/>
<dbReference type="GO" id="GO:0000287">
    <property type="term" value="F:magnesium ion binding"/>
    <property type="evidence" value="ECO:0007669"/>
    <property type="project" value="TreeGrafter"/>
</dbReference>
<protein>
    <recommendedName>
        <fullName evidence="1">Malate synthase G alpha-beta insertion domain-containing protein</fullName>
    </recommendedName>
</protein>
<dbReference type="SUPFAM" id="SSF51645">
    <property type="entry name" value="Malate synthase G"/>
    <property type="match status" value="1"/>
</dbReference>
<dbReference type="GO" id="GO:0004474">
    <property type="term" value="F:malate synthase activity"/>
    <property type="evidence" value="ECO:0007669"/>
    <property type="project" value="InterPro"/>
</dbReference>
<comment type="caution">
    <text evidence="2">The sequence shown here is derived from an EMBL/GenBank/DDBJ whole genome shotgun (WGS) entry which is preliminary data.</text>
</comment>
<evidence type="ECO:0000313" key="2">
    <source>
        <dbReference type="EMBL" id="MCW8335399.1"/>
    </source>
</evidence>
<dbReference type="RefSeq" id="WP_252031936.1">
    <property type="nucleotide sequence ID" value="NZ_JAKRRX010000111.1"/>
</dbReference>
<keyword evidence="3" id="KW-1185">Reference proteome</keyword>
<dbReference type="PANTHER" id="PTHR42739">
    <property type="entry name" value="MALATE SYNTHASE G"/>
    <property type="match status" value="1"/>
</dbReference>
<dbReference type="InterPro" id="IPR011076">
    <property type="entry name" value="Malate_synth_sf"/>
</dbReference>
<dbReference type="EMBL" id="JAKRRX010000111">
    <property type="protein sequence ID" value="MCW8335399.1"/>
    <property type="molecule type" value="Genomic_DNA"/>
</dbReference>
<dbReference type="GO" id="GO:0005829">
    <property type="term" value="C:cytosol"/>
    <property type="evidence" value="ECO:0007669"/>
    <property type="project" value="TreeGrafter"/>
</dbReference>